<dbReference type="EMBL" id="CP126447">
    <property type="protein sequence ID" value="WIG00291.1"/>
    <property type="molecule type" value="Genomic_DNA"/>
</dbReference>
<keyword evidence="1" id="KW-0812">Transmembrane</keyword>
<evidence type="ECO:0000313" key="2">
    <source>
        <dbReference type="EMBL" id="WIG00291.1"/>
    </source>
</evidence>
<evidence type="ECO:0000256" key="1">
    <source>
        <dbReference type="SAM" id="Phobius"/>
    </source>
</evidence>
<geneLocation type="plasmid" evidence="2 3">
    <name>unnamed</name>
</geneLocation>
<accession>A0ABY8V2V0</accession>
<gene>
    <name evidence="2" type="ORF">QNI29_21025</name>
</gene>
<feature type="transmembrane region" description="Helical" evidence="1">
    <location>
        <begin position="90"/>
        <end position="107"/>
    </location>
</feature>
<protein>
    <submittedName>
        <fullName evidence="2">Uncharacterized protein</fullName>
    </submittedName>
</protein>
<evidence type="ECO:0000313" key="3">
    <source>
        <dbReference type="Proteomes" id="UP001236652"/>
    </source>
</evidence>
<keyword evidence="1" id="KW-0472">Membrane</keyword>
<keyword evidence="2" id="KW-0614">Plasmid</keyword>
<organism evidence="2 3">
    <name type="scientific">Pontibacillus chungwhensis</name>
    <dbReference type="NCBI Taxonomy" id="265426"/>
    <lineage>
        <taxon>Bacteria</taxon>
        <taxon>Bacillati</taxon>
        <taxon>Bacillota</taxon>
        <taxon>Bacilli</taxon>
        <taxon>Bacillales</taxon>
        <taxon>Bacillaceae</taxon>
        <taxon>Pontibacillus</taxon>
    </lineage>
</organism>
<dbReference type="RefSeq" id="WP_231419928.1">
    <property type="nucleotide sequence ID" value="NZ_CP126447.1"/>
</dbReference>
<sequence length="110" mass="12406">MMSSEEKGIVTRAEFDRVREDLDDFKKETRDDLKGKGLQIAEIQRQNTATMVDLEYIKTKSTETKTGMDKLQEDFNKANFISKASISNKIIYTGVGGVVALAVKMFIGMF</sequence>
<name>A0ABY8V2V0_9BACI</name>
<keyword evidence="3" id="KW-1185">Reference proteome</keyword>
<proteinExistence type="predicted"/>
<reference evidence="2 3" key="1">
    <citation type="submission" date="2023-05" db="EMBL/GenBank/DDBJ databases">
        <title>Comparative genomics reveals the evidence of polycyclic aromatic hydrocarbons degradation in moderately halophilic genus Pontibacillus.</title>
        <authorList>
            <person name="Yang H."/>
            <person name="Qian Z."/>
        </authorList>
    </citation>
    <scope>NUCLEOTIDE SEQUENCE [LARGE SCALE GENOMIC DNA]</scope>
    <source>
        <strain evidence="3">HN14</strain>
        <plasmid evidence="2 3">unnamed</plasmid>
    </source>
</reference>
<dbReference type="Proteomes" id="UP001236652">
    <property type="component" value="Plasmid unnamed"/>
</dbReference>
<keyword evidence="1" id="KW-1133">Transmembrane helix</keyword>